<protein>
    <submittedName>
        <fullName evidence="1">Uncharacterized protein</fullName>
    </submittedName>
</protein>
<reference evidence="1" key="1">
    <citation type="journal article" date="2014" name="Front. Microbiol.">
        <title>High frequency of phylogenetically diverse reductive dehalogenase-homologous genes in deep subseafloor sedimentary metagenomes.</title>
        <authorList>
            <person name="Kawai M."/>
            <person name="Futagami T."/>
            <person name="Toyoda A."/>
            <person name="Takaki Y."/>
            <person name="Nishi S."/>
            <person name="Hori S."/>
            <person name="Arai W."/>
            <person name="Tsubouchi T."/>
            <person name="Morono Y."/>
            <person name="Uchiyama I."/>
            <person name="Ito T."/>
            <person name="Fujiyama A."/>
            <person name="Inagaki F."/>
            <person name="Takami H."/>
        </authorList>
    </citation>
    <scope>NUCLEOTIDE SEQUENCE</scope>
    <source>
        <strain evidence="1">Expedition CK06-06</strain>
    </source>
</reference>
<gene>
    <name evidence="1" type="ORF">S01H1_68512</name>
</gene>
<comment type="caution">
    <text evidence="1">The sequence shown here is derived from an EMBL/GenBank/DDBJ whole genome shotgun (WGS) entry which is preliminary data.</text>
</comment>
<dbReference type="EMBL" id="BARS01045438">
    <property type="protein sequence ID" value="GAG32695.1"/>
    <property type="molecule type" value="Genomic_DNA"/>
</dbReference>
<organism evidence="1">
    <name type="scientific">marine sediment metagenome</name>
    <dbReference type="NCBI Taxonomy" id="412755"/>
    <lineage>
        <taxon>unclassified sequences</taxon>
        <taxon>metagenomes</taxon>
        <taxon>ecological metagenomes</taxon>
    </lineage>
</organism>
<sequence>MATTDIIRNRQTQAQTAEISPKYPIQRTGTAPTVWGAAVTLGAYTKELLIINTHGTNELRVVFPTRGGWNANTAYTPIAPGQNLNFQVRVDRVRLLGSAAGTTYRILASEELGD</sequence>
<dbReference type="AlphaFoldDB" id="X0WPW1"/>
<proteinExistence type="predicted"/>
<accession>X0WPW1</accession>
<name>X0WPW1_9ZZZZ</name>
<evidence type="ECO:0000313" key="1">
    <source>
        <dbReference type="EMBL" id="GAG32695.1"/>
    </source>
</evidence>